<protein>
    <recommendedName>
        <fullName evidence="3">HYR domain-containing protein</fullName>
    </recommendedName>
</protein>
<dbReference type="InterPro" id="IPR013783">
    <property type="entry name" value="Ig-like_fold"/>
</dbReference>
<accession>A0AAF0C1E6</accession>
<dbReference type="SUPFAM" id="SSF49373">
    <property type="entry name" value="Invasin/intimin cell-adhesion fragments"/>
    <property type="match status" value="2"/>
</dbReference>
<gene>
    <name evidence="1" type="ORF">SG35_018755</name>
</gene>
<dbReference type="Gene3D" id="2.60.40.10">
    <property type="entry name" value="Immunoglobulins"/>
    <property type="match status" value="9"/>
</dbReference>
<evidence type="ECO:0000313" key="1">
    <source>
        <dbReference type="EMBL" id="WDD97357.1"/>
    </source>
</evidence>
<name>A0AAF0C1E6_9GAMM</name>
<dbReference type="InterPro" id="IPR008969">
    <property type="entry name" value="CarboxyPept-like_regulatory"/>
</dbReference>
<dbReference type="SUPFAM" id="SSF49464">
    <property type="entry name" value="Carboxypeptidase regulatory domain-like"/>
    <property type="match status" value="1"/>
</dbReference>
<dbReference type="EMBL" id="CP059735">
    <property type="protein sequence ID" value="WDD97357.1"/>
    <property type="molecule type" value="Genomic_DNA"/>
</dbReference>
<dbReference type="Pfam" id="PF09136">
    <property type="entry name" value="Glucodextran_B"/>
    <property type="match status" value="6"/>
</dbReference>
<dbReference type="RefSeq" id="WP_044835511.1">
    <property type="nucleotide sequence ID" value="NZ_CP059735.1"/>
</dbReference>
<organism evidence="1 2">
    <name type="scientific">Thalassomonas actiniarum</name>
    <dbReference type="NCBI Taxonomy" id="485447"/>
    <lineage>
        <taxon>Bacteria</taxon>
        <taxon>Pseudomonadati</taxon>
        <taxon>Pseudomonadota</taxon>
        <taxon>Gammaproteobacteria</taxon>
        <taxon>Alteromonadales</taxon>
        <taxon>Colwelliaceae</taxon>
        <taxon>Thalassomonas</taxon>
    </lineage>
</organism>
<reference evidence="1 2" key="2">
    <citation type="journal article" date="2022" name="Mar. Drugs">
        <title>Bioassay-Guided Fractionation Leads to the Detection of Cholic Acid Generated by the Rare Thalassomonas sp.</title>
        <authorList>
            <person name="Pheiffer F."/>
            <person name="Schneider Y.K."/>
            <person name="Hansen E.H."/>
            <person name="Andersen J.H."/>
            <person name="Isaksson J."/>
            <person name="Busche T."/>
            <person name="R C."/>
            <person name="Kalinowski J."/>
            <person name="Zyl L.V."/>
            <person name="Trindade M."/>
        </authorList>
    </citation>
    <scope>NUCLEOTIDE SEQUENCE [LARGE SCALE GENOMIC DNA]</scope>
    <source>
        <strain evidence="1 2">A5K-106</strain>
    </source>
</reference>
<dbReference type="Proteomes" id="UP000032568">
    <property type="component" value="Chromosome"/>
</dbReference>
<dbReference type="KEGG" id="tact:SG35_018755"/>
<proteinExistence type="predicted"/>
<evidence type="ECO:0000313" key="2">
    <source>
        <dbReference type="Proteomes" id="UP000032568"/>
    </source>
</evidence>
<dbReference type="InterPro" id="IPR008964">
    <property type="entry name" value="Invasin/intimin_cell_adhesion"/>
</dbReference>
<keyword evidence="2" id="KW-1185">Reference proteome</keyword>
<evidence type="ECO:0008006" key="3">
    <source>
        <dbReference type="Google" id="ProtNLM"/>
    </source>
</evidence>
<reference evidence="1 2" key="1">
    <citation type="journal article" date="2015" name="Genome Announc.">
        <title>Draft Genome Sequences of Marine Isolates of Thalassomonas viridans and Thalassomonas actiniarum.</title>
        <authorList>
            <person name="Olonade I."/>
            <person name="van Zyl L.J."/>
            <person name="Trindade M."/>
        </authorList>
    </citation>
    <scope>NUCLEOTIDE SEQUENCE [LARGE SCALE GENOMIC DNA]</scope>
    <source>
        <strain evidence="1 2">A5K-106</strain>
    </source>
</reference>
<sequence length="1415" mass="145394">MNIRQALHRISLISFYLFACWLPAAFADIVVDDRNVVSSARVSRVEIEYINTLDITNNGGAFTNIVITVSSTSPNTVITDNQVLVNEMLSPGSLTTTDTFSFRQNRSAPFNPDDLQFDISVEEVDILPPAVAILSPQDGDTVNNSPVQVLVAASDDVALDTVTVNGIPASFDGSNFSADVPLSSGLNSLTAVATDTSGNSSSDTIDIELVALDLTAPSVEILSPLNGDTVNESPVSVIVAASDDVALDTVTVNGIPASFDGSNFTASVPILPGSNSLTAEATDTSGNSNSDTIDIELVALDLTAPSVNILSPLDGDIVNESPVSVLVKASDDVALDTVTVNDIPASFDGSNFFASVPIEPGSNSLTAVATDTSGNSNSDTIDIELVALDLTAPSVQILSPTDGEVLAESPVDVSIAADDDVALETVTINGLPTSFDGSNFIASVPLDEGSNTLTATATDTSGNSSSDSIEVTLDLSLGDITPPTISILAPTDGALLIDNTPELEIIFDDNVGINEGSLLISVNGEAISPDCNADTTDAFCSLTAPLPDGDVTIAAQISDLAGNSASDQVTVLVDVEPVTIDINEPLDRLITDLAQINVEGDVSDNAQTVTVNGVDASITDGQFSALVPLREGKNMLVAVGTKASGRTATDSVDITRDNIAPIVQITSPSDGLVSVNDTIDVTGQVNDIVNGAVNASVFINGIEATVSAGNFLATAVPLVNGPNTIEAVATDQVGNQGSHQIEVTFTQPAGARMSQFSGSGQASEVTTQLSQPLIAQVLDSLGNPVTGRLVKFEVSRNNGGVAPDASAELQRIIQVPTDGSGKAQVFFTLGDTAGEGNNRVIASAVGVVGEVEFCATALTRPADKILMTSGDNQRGLVSSPLPNPLEALVVDRGGNPIQGIQVTFQVTKGGGNLDGSDTIVKQTGNDGVARAVLTLGLEPGINNNVVNATFPGLTGLPATFTSSGLSPGNPEETTFSGVVLDSGLTAIPGAVVFIPNSPATGVTNDEGFFLLENVPTGKIDLEIDPSGSPRPETFPALHFETVTVAGQQNDLGMPIILPPIQTQDSKLVGGDEDVTLQMVGVAGLELTVFANSATFPGGSSTGQVTISQVHLDKVPMPPPSGTFFMPPAWTVQPAGVIFDPPARISIPNDGLPPGRVIDIFQFDHGLNEFINIGKGTVSEDASVIVSDPGFGITRAGWGGCGQPQPPTTCAAKCGPCQKCENNACVADTSKNGQACADGPQEAKSNGVTYSVDDSCKGVCDNGTCKDKDGFNVKKLLNALKTAGDKAFSSCVKDPLKKKMTDFLKDKNFKIKCSATNPNCGGAAPGSNTLTLGKAALDASKCDDLSSSTLHELVHAAGGHRHRKCKADGTVLGEIACTVGADCKTCVDPNTDKAYGCEASCFPTTGSKVGKASACK</sequence>